<dbReference type="EMBL" id="KQ459700">
    <property type="protein sequence ID" value="KPJ20396.1"/>
    <property type="molecule type" value="Genomic_DNA"/>
</dbReference>
<keyword evidence="3" id="KW-1185">Reference proteome</keyword>
<dbReference type="Proteomes" id="UP000053240">
    <property type="component" value="Unassembled WGS sequence"/>
</dbReference>
<protein>
    <submittedName>
        <fullName evidence="2">Uncharacterized protein</fullName>
    </submittedName>
</protein>
<dbReference type="InParanoid" id="A0A194RW29"/>
<organism evidence="2 3">
    <name type="scientific">Papilio machaon</name>
    <name type="common">Old World swallowtail butterfly</name>
    <dbReference type="NCBI Taxonomy" id="76193"/>
    <lineage>
        <taxon>Eukaryota</taxon>
        <taxon>Metazoa</taxon>
        <taxon>Ecdysozoa</taxon>
        <taxon>Arthropoda</taxon>
        <taxon>Hexapoda</taxon>
        <taxon>Insecta</taxon>
        <taxon>Pterygota</taxon>
        <taxon>Neoptera</taxon>
        <taxon>Endopterygota</taxon>
        <taxon>Lepidoptera</taxon>
        <taxon>Glossata</taxon>
        <taxon>Ditrysia</taxon>
        <taxon>Papilionoidea</taxon>
        <taxon>Papilionidae</taxon>
        <taxon>Papilioninae</taxon>
        <taxon>Papilio</taxon>
    </lineage>
</organism>
<name>A0A194RW29_PAPMA</name>
<feature type="region of interest" description="Disordered" evidence="1">
    <location>
        <begin position="1"/>
        <end position="20"/>
    </location>
</feature>
<evidence type="ECO:0000313" key="2">
    <source>
        <dbReference type="EMBL" id="KPJ20396.1"/>
    </source>
</evidence>
<evidence type="ECO:0000313" key="3">
    <source>
        <dbReference type="Proteomes" id="UP000053240"/>
    </source>
</evidence>
<reference evidence="2 3" key="1">
    <citation type="journal article" date="2015" name="Nat. Commun.">
        <title>Outbred genome sequencing and CRISPR/Cas9 gene editing in butterflies.</title>
        <authorList>
            <person name="Li X."/>
            <person name="Fan D."/>
            <person name="Zhang W."/>
            <person name="Liu G."/>
            <person name="Zhang L."/>
            <person name="Zhao L."/>
            <person name="Fang X."/>
            <person name="Chen L."/>
            <person name="Dong Y."/>
            <person name="Chen Y."/>
            <person name="Ding Y."/>
            <person name="Zhao R."/>
            <person name="Feng M."/>
            <person name="Zhu Y."/>
            <person name="Feng Y."/>
            <person name="Jiang X."/>
            <person name="Zhu D."/>
            <person name="Xiang H."/>
            <person name="Feng X."/>
            <person name="Li S."/>
            <person name="Wang J."/>
            <person name="Zhang G."/>
            <person name="Kronforst M.R."/>
            <person name="Wang W."/>
        </authorList>
    </citation>
    <scope>NUCLEOTIDE SEQUENCE [LARGE SCALE GENOMIC DNA]</scope>
    <source>
        <strain evidence="2">Ya'a_city_454_Pm</strain>
        <tissue evidence="2">Whole body</tissue>
    </source>
</reference>
<proteinExistence type="predicted"/>
<sequence>MSPEVRRSGDETEPPSRVRGELRSCGCCAVRHGARGGTDPPENTLFYINCTRKWYEGMSFGNPIESWRWVDRDASLRELGRLRARPTDPVVASQKKRKTPLKYCSLYASTNN</sequence>
<accession>A0A194RW29</accession>
<evidence type="ECO:0000256" key="1">
    <source>
        <dbReference type="SAM" id="MobiDB-lite"/>
    </source>
</evidence>
<gene>
    <name evidence="2" type="ORF">RR48_06135</name>
</gene>
<dbReference type="AlphaFoldDB" id="A0A194RW29"/>